<dbReference type="Proteomes" id="UP000054908">
    <property type="component" value="Unassembled WGS sequence"/>
</dbReference>
<comment type="similarity">
    <text evidence="2">Belongs to the UPP synthase family.</text>
</comment>
<dbReference type="PROSITE" id="PS01066">
    <property type="entry name" value="UPP_SYNTHASE"/>
    <property type="match status" value="1"/>
</dbReference>
<dbReference type="EC" id="2.5.1.31" evidence="2"/>
<dbReference type="GO" id="GO:0071555">
    <property type="term" value="P:cell wall organization"/>
    <property type="evidence" value="ECO:0007669"/>
    <property type="project" value="UniProtKB-KW"/>
</dbReference>
<feature type="binding site" evidence="2">
    <location>
        <position position="22"/>
    </location>
    <ligand>
        <name>substrate</name>
    </ligand>
</feature>
<feature type="binding site" evidence="2">
    <location>
        <position position="17"/>
    </location>
    <ligand>
        <name>Mg(2+)</name>
        <dbReference type="ChEBI" id="CHEBI:18420"/>
    </ligand>
</feature>
<dbReference type="STRING" id="466.Lmac_2876"/>
<comment type="catalytic activity">
    <reaction evidence="2">
        <text>8 isopentenyl diphosphate + (2E,6E)-farnesyl diphosphate = di-trans,octa-cis-undecaprenyl diphosphate + 8 diphosphate</text>
        <dbReference type="Rhea" id="RHEA:27551"/>
        <dbReference type="ChEBI" id="CHEBI:33019"/>
        <dbReference type="ChEBI" id="CHEBI:58405"/>
        <dbReference type="ChEBI" id="CHEBI:128769"/>
        <dbReference type="ChEBI" id="CHEBI:175763"/>
        <dbReference type="EC" id="2.5.1.31"/>
    </reaction>
</comment>
<feature type="active site" evidence="2">
    <location>
        <position position="17"/>
    </location>
</feature>
<evidence type="ECO:0000313" key="3">
    <source>
        <dbReference type="EMBL" id="KTD24003.1"/>
    </source>
</evidence>
<keyword evidence="2" id="KW-0479">Metal-binding</keyword>
<dbReference type="PANTHER" id="PTHR10291:SF0">
    <property type="entry name" value="DEHYDRODOLICHYL DIPHOSPHATE SYNTHASE 2"/>
    <property type="match status" value="1"/>
</dbReference>
<dbReference type="PATRIC" id="fig|466.6.peg.3082"/>
<feature type="binding site" evidence="2">
    <location>
        <position position="30"/>
    </location>
    <ligand>
        <name>substrate</name>
    </ligand>
</feature>
<sequence length="247" mass="28134">MNSLNDILPQHIAIVMDGNGRWAESRGLLRVEGHRAGVEAVKTVIRCCLESQIPILSLFAFSSENWSRPENEVEFLMQLFIEALNHEVQELHQHGIQLKFTGDRGALSAALCEQMHAAEKLTENNERLTLNIVVNYGGKWDIVQATKAIAKKVCAGELMLDAIDEMALAEELSTQGLQDPDLFIRTSGEQRISNFFLWQLAYTELYFTEVHWPDFNADEFQKALASFSRRERRYGKTSQQLKEPNHV</sequence>
<dbReference type="Pfam" id="PF01255">
    <property type="entry name" value="Prenyltransf"/>
    <property type="match status" value="1"/>
</dbReference>
<feature type="binding site" evidence="2">
    <location>
        <begin position="18"/>
        <end position="21"/>
    </location>
    <ligand>
        <name>substrate</name>
    </ligand>
</feature>
<keyword evidence="2" id="KW-0133">Cell shape</keyword>
<accession>A0A0W0VV95</accession>
<dbReference type="GO" id="GO:0009252">
    <property type="term" value="P:peptidoglycan biosynthetic process"/>
    <property type="evidence" value="ECO:0007669"/>
    <property type="project" value="UniProtKB-UniRule"/>
</dbReference>
<keyword evidence="2" id="KW-0961">Cell wall biogenesis/degradation</keyword>
<keyword evidence="4" id="KW-1185">Reference proteome</keyword>
<dbReference type="GO" id="GO:0008360">
    <property type="term" value="P:regulation of cell shape"/>
    <property type="evidence" value="ECO:0007669"/>
    <property type="project" value="UniProtKB-KW"/>
</dbReference>
<dbReference type="Gene3D" id="3.40.1180.10">
    <property type="entry name" value="Decaprenyl diphosphate synthase-like"/>
    <property type="match status" value="1"/>
</dbReference>
<proteinExistence type="inferred from homology"/>
<feature type="binding site" evidence="2">
    <location>
        <position position="204"/>
    </location>
    <ligand>
        <name>Mg(2+)</name>
        <dbReference type="ChEBI" id="CHEBI:18420"/>
    </ligand>
</feature>
<dbReference type="GO" id="GO:0000287">
    <property type="term" value="F:magnesium ion binding"/>
    <property type="evidence" value="ECO:0007669"/>
    <property type="project" value="UniProtKB-UniRule"/>
</dbReference>
<feature type="binding site" evidence="2">
    <location>
        <position position="66"/>
    </location>
    <ligand>
        <name>substrate</name>
    </ligand>
</feature>
<comment type="cofactor">
    <cofactor evidence="2">
        <name>Mg(2+)</name>
        <dbReference type="ChEBI" id="CHEBI:18420"/>
    </cofactor>
    <text evidence="2">Binds 2 magnesium ions per subunit.</text>
</comment>
<evidence type="ECO:0000256" key="1">
    <source>
        <dbReference type="ARBA" id="ARBA00022679"/>
    </source>
</evidence>
<dbReference type="NCBIfam" id="TIGR00055">
    <property type="entry name" value="uppS"/>
    <property type="match status" value="1"/>
</dbReference>
<feature type="binding site" evidence="2">
    <location>
        <position position="68"/>
    </location>
    <ligand>
        <name>substrate</name>
    </ligand>
</feature>
<dbReference type="GO" id="GO:0005829">
    <property type="term" value="C:cytosol"/>
    <property type="evidence" value="ECO:0007669"/>
    <property type="project" value="TreeGrafter"/>
</dbReference>
<evidence type="ECO:0000256" key="2">
    <source>
        <dbReference type="HAMAP-Rule" id="MF_01139"/>
    </source>
</evidence>
<dbReference type="HAMAP" id="MF_01139">
    <property type="entry name" value="ISPT"/>
    <property type="match status" value="1"/>
</dbReference>
<organism evidence="3 4">
    <name type="scientific">Legionella maceachernii</name>
    <dbReference type="NCBI Taxonomy" id="466"/>
    <lineage>
        <taxon>Bacteria</taxon>
        <taxon>Pseudomonadati</taxon>
        <taxon>Pseudomonadota</taxon>
        <taxon>Gammaproteobacteria</taxon>
        <taxon>Legionellales</taxon>
        <taxon>Legionellaceae</taxon>
        <taxon>Legionella</taxon>
    </lineage>
</organism>
<dbReference type="EMBL" id="LNYL01000051">
    <property type="protein sequence ID" value="KTD24003.1"/>
    <property type="molecule type" value="Genomic_DNA"/>
</dbReference>
<feature type="active site" description="Proton acceptor" evidence="2">
    <location>
        <position position="65"/>
    </location>
</feature>
<comment type="caution">
    <text evidence="3">The sequence shown here is derived from an EMBL/GenBank/DDBJ whole genome shotgun (WGS) entry which is preliminary data.</text>
</comment>
<dbReference type="AlphaFoldDB" id="A0A0W0VV95"/>
<dbReference type="GO" id="GO:0008834">
    <property type="term" value="F:ditrans,polycis-undecaprenyl-diphosphate synthase [(2E,6E)-farnesyl-diphosphate specific] activity"/>
    <property type="evidence" value="ECO:0007669"/>
    <property type="project" value="UniProtKB-UniRule"/>
</dbReference>
<keyword evidence="1 2" id="KW-0808">Transferase</keyword>
<comment type="function">
    <text evidence="2">Catalyzes the sequential condensation of isopentenyl diphosphate (IPP) with (2E,6E)-farnesyl diphosphate (E,E-FPP) to yield (2Z,6Z,10Z,14Z,18Z,22Z,26Z,30Z,34E,38E)-undecaprenyl diphosphate (di-trans,octa-cis-UPP). UPP is the precursor of glycosyl carrier lipid in the biosynthesis of bacterial cell wall polysaccharide components such as peptidoglycan and lipopolysaccharide.</text>
</comment>
<reference evidence="3 4" key="1">
    <citation type="submission" date="2015-11" db="EMBL/GenBank/DDBJ databases">
        <title>Genomic analysis of 38 Legionella species identifies large and diverse effector repertoires.</title>
        <authorList>
            <person name="Burstein D."/>
            <person name="Amaro F."/>
            <person name="Zusman T."/>
            <person name="Lifshitz Z."/>
            <person name="Cohen O."/>
            <person name="Gilbert J.A."/>
            <person name="Pupko T."/>
            <person name="Shuman H.A."/>
            <person name="Segal G."/>
        </authorList>
    </citation>
    <scope>NUCLEOTIDE SEQUENCE [LARGE SCALE GENOMIC DNA]</scope>
    <source>
        <strain evidence="3 4">PX-1-G2-E2</strain>
    </source>
</reference>
<dbReference type="FunFam" id="3.40.1180.10:FF:000001">
    <property type="entry name" value="(2E,6E)-farnesyl-diphosphate-specific ditrans,polycis-undecaprenyl-diphosphate synthase"/>
    <property type="match status" value="1"/>
</dbReference>
<feature type="binding site" evidence="2">
    <location>
        <position position="185"/>
    </location>
    <ligand>
        <name>substrate</name>
    </ligand>
</feature>
<evidence type="ECO:0000313" key="4">
    <source>
        <dbReference type="Proteomes" id="UP000054908"/>
    </source>
</evidence>
<name>A0A0W0VV95_9GAMM</name>
<dbReference type="InterPro" id="IPR036424">
    <property type="entry name" value="UPP_synth-like_sf"/>
</dbReference>
<gene>
    <name evidence="2 3" type="primary">uppS</name>
    <name evidence="3" type="ORF">Lmac_2876</name>
</gene>
<keyword evidence="2" id="KW-0460">Magnesium</keyword>
<dbReference type="NCBIfam" id="NF011405">
    <property type="entry name" value="PRK14830.1"/>
    <property type="match status" value="1"/>
</dbReference>
<feature type="binding site" evidence="2">
    <location>
        <begin position="191"/>
        <end position="193"/>
    </location>
    <ligand>
        <name>substrate</name>
    </ligand>
</feature>
<dbReference type="InterPro" id="IPR001441">
    <property type="entry name" value="UPP_synth-like"/>
</dbReference>
<dbReference type="PANTHER" id="PTHR10291">
    <property type="entry name" value="DEHYDRODOLICHYL DIPHOSPHATE SYNTHASE FAMILY MEMBER"/>
    <property type="match status" value="1"/>
</dbReference>
<feature type="binding site" evidence="2">
    <location>
        <begin position="62"/>
        <end position="64"/>
    </location>
    <ligand>
        <name>substrate</name>
    </ligand>
</feature>
<dbReference type="SUPFAM" id="SSF64005">
    <property type="entry name" value="Undecaprenyl diphosphate synthase"/>
    <property type="match status" value="1"/>
</dbReference>
<keyword evidence="2" id="KW-0573">Peptidoglycan synthesis</keyword>
<feature type="binding site" evidence="2">
    <location>
        <position position="34"/>
    </location>
    <ligand>
        <name>substrate</name>
    </ligand>
</feature>
<protein>
    <recommendedName>
        <fullName evidence="2">Ditrans,polycis-undecaprenyl-diphosphate synthase ((2E,6E)-farnesyl-diphosphate specific)</fullName>
        <ecNumber evidence="2">2.5.1.31</ecNumber>
    </recommendedName>
    <alternativeName>
        <fullName evidence="2">Ditrans,polycis-undecaprenylcistransferase</fullName>
    </alternativeName>
    <alternativeName>
        <fullName evidence="2">Undecaprenyl diphosphate synthase</fullName>
        <shortName evidence="2">UDS</shortName>
    </alternativeName>
    <alternativeName>
        <fullName evidence="2">Undecaprenyl pyrophosphate synthase</fullName>
        <shortName evidence="2">UPP synthase</shortName>
    </alternativeName>
</protein>
<comment type="subunit">
    <text evidence="2">Homodimer.</text>
</comment>
<dbReference type="CDD" id="cd00475">
    <property type="entry name" value="Cis_IPPS"/>
    <property type="match status" value="1"/>
</dbReference>
<dbReference type="InterPro" id="IPR018520">
    <property type="entry name" value="UPP_synth-like_CS"/>
</dbReference>
<dbReference type="GO" id="GO:0016094">
    <property type="term" value="P:polyprenol biosynthetic process"/>
    <property type="evidence" value="ECO:0007669"/>
    <property type="project" value="TreeGrafter"/>
</dbReference>